<dbReference type="PROSITE" id="PS00409">
    <property type="entry name" value="PROKAR_NTER_METHYL"/>
    <property type="match status" value="1"/>
</dbReference>
<keyword evidence="1" id="KW-0472">Membrane</keyword>
<reference evidence="2 3" key="1">
    <citation type="journal article" date="2020" name="Microorganisms">
        <title>Osmotic Adaptation and Compatible Solute Biosynthesis of Phototrophic Bacteria as Revealed from Genome Analyses.</title>
        <authorList>
            <person name="Imhoff J.F."/>
            <person name="Rahn T."/>
            <person name="Kunzel S."/>
            <person name="Keller A."/>
            <person name="Neulinger S.C."/>
        </authorList>
    </citation>
    <scope>NUCLEOTIDE SEQUENCE [LARGE SCALE GENOMIC DNA]</scope>
    <source>
        <strain evidence="2 3">DSM 6210</strain>
    </source>
</reference>
<protein>
    <recommendedName>
        <fullName evidence="4">Prepilin-type N-terminal cleavage/methylation domain-containing protein</fullName>
    </recommendedName>
</protein>
<dbReference type="Proteomes" id="UP000748752">
    <property type="component" value="Unassembled WGS sequence"/>
</dbReference>
<name>A0ABS1CCA0_9GAMM</name>
<sequence>MTTGGRQYECGVRSTQYGRGSRQARGTSYAVLRTTRGRRRAQGFSLLEVLVAFAILALSLGVLMQIFQRAMTTTALSSEYSRIVALAEAKLTAVGGDIPLEEGVHTGDPENGMDWIVSIQPYQPEGWLGGDFAPPLTPLQVTAVASLPTPNGARQVTLRSVRLAEPLTPGL</sequence>
<evidence type="ECO:0000313" key="3">
    <source>
        <dbReference type="Proteomes" id="UP000748752"/>
    </source>
</evidence>
<keyword evidence="1" id="KW-1133">Transmembrane helix</keyword>
<evidence type="ECO:0000313" key="2">
    <source>
        <dbReference type="EMBL" id="MBK1629543.1"/>
    </source>
</evidence>
<evidence type="ECO:0000256" key="1">
    <source>
        <dbReference type="SAM" id="Phobius"/>
    </source>
</evidence>
<keyword evidence="1" id="KW-0812">Transmembrane</keyword>
<comment type="caution">
    <text evidence="2">The sequence shown here is derived from an EMBL/GenBank/DDBJ whole genome shotgun (WGS) entry which is preliminary data.</text>
</comment>
<evidence type="ECO:0008006" key="4">
    <source>
        <dbReference type="Google" id="ProtNLM"/>
    </source>
</evidence>
<dbReference type="EMBL" id="NRRV01000003">
    <property type="protein sequence ID" value="MBK1629543.1"/>
    <property type="molecule type" value="Genomic_DNA"/>
</dbReference>
<proteinExistence type="predicted"/>
<dbReference type="NCBIfam" id="TIGR02532">
    <property type="entry name" value="IV_pilin_GFxxxE"/>
    <property type="match status" value="1"/>
</dbReference>
<organism evidence="2 3">
    <name type="scientific">Thiohalocapsa halophila</name>
    <dbReference type="NCBI Taxonomy" id="69359"/>
    <lineage>
        <taxon>Bacteria</taxon>
        <taxon>Pseudomonadati</taxon>
        <taxon>Pseudomonadota</taxon>
        <taxon>Gammaproteobacteria</taxon>
        <taxon>Chromatiales</taxon>
        <taxon>Chromatiaceae</taxon>
        <taxon>Thiohalocapsa</taxon>
    </lineage>
</organism>
<keyword evidence="3" id="KW-1185">Reference proteome</keyword>
<dbReference type="InterPro" id="IPR012902">
    <property type="entry name" value="N_methyl_site"/>
</dbReference>
<accession>A0ABS1CCA0</accession>
<dbReference type="Pfam" id="PF07963">
    <property type="entry name" value="N_methyl"/>
    <property type="match status" value="1"/>
</dbReference>
<gene>
    <name evidence="2" type="ORF">CKO31_02070</name>
</gene>
<feature type="transmembrane region" description="Helical" evidence="1">
    <location>
        <begin position="46"/>
        <end position="67"/>
    </location>
</feature>